<accession>A0A5J4QYE1</accession>
<evidence type="ECO:0000313" key="1">
    <source>
        <dbReference type="EMBL" id="KAA6326602.1"/>
    </source>
</evidence>
<protein>
    <submittedName>
        <fullName evidence="1">Uncharacterized protein</fullName>
    </submittedName>
</protein>
<sequence>MKCLIFREVAASCAGSVVKLRWRHKKSSAEYFEVLSSQSIETEPQQQHINKIWGIIILFVPLQRVLCAIV</sequence>
<name>A0A5J4QYE1_9ZZZZ</name>
<reference evidence="1" key="1">
    <citation type="submission" date="2019-03" db="EMBL/GenBank/DDBJ databases">
        <title>Single cell metagenomics reveals metabolic interactions within the superorganism composed of flagellate Streblomastix strix and complex community of Bacteroidetes bacteria on its surface.</title>
        <authorList>
            <person name="Treitli S.C."/>
            <person name="Kolisko M."/>
            <person name="Husnik F."/>
            <person name="Keeling P."/>
            <person name="Hampl V."/>
        </authorList>
    </citation>
    <scope>NUCLEOTIDE SEQUENCE</scope>
    <source>
        <strain evidence="1">STM</strain>
    </source>
</reference>
<organism evidence="1">
    <name type="scientific">termite gut metagenome</name>
    <dbReference type="NCBI Taxonomy" id="433724"/>
    <lineage>
        <taxon>unclassified sequences</taxon>
        <taxon>metagenomes</taxon>
        <taxon>organismal metagenomes</taxon>
    </lineage>
</organism>
<gene>
    <name evidence="1" type="ORF">EZS27_024316</name>
</gene>
<proteinExistence type="predicted"/>
<dbReference type="EMBL" id="SNRY01002138">
    <property type="protein sequence ID" value="KAA6326602.1"/>
    <property type="molecule type" value="Genomic_DNA"/>
</dbReference>
<dbReference type="AlphaFoldDB" id="A0A5J4QYE1"/>
<comment type="caution">
    <text evidence="1">The sequence shown here is derived from an EMBL/GenBank/DDBJ whole genome shotgun (WGS) entry which is preliminary data.</text>
</comment>